<dbReference type="Proteomes" id="UP001151760">
    <property type="component" value="Unassembled WGS sequence"/>
</dbReference>
<sequence length="90" mass="9758">MVSMVSQAALAKAGLVLIILFRSVGERVRKIHDFTMESAVIYSSVGGSDVDVDPSMWFSTLKLLQCPLKNFSTKVRAEGGGGVFEFVMAE</sequence>
<reference evidence="1" key="1">
    <citation type="journal article" date="2022" name="Int. J. Mol. Sci.">
        <title>Draft Genome of Tanacetum Coccineum: Genomic Comparison of Closely Related Tanacetum-Family Plants.</title>
        <authorList>
            <person name="Yamashiro T."/>
            <person name="Shiraishi A."/>
            <person name="Nakayama K."/>
            <person name="Satake H."/>
        </authorList>
    </citation>
    <scope>NUCLEOTIDE SEQUENCE</scope>
</reference>
<accession>A0ABQ4ZJY4</accession>
<evidence type="ECO:0000313" key="2">
    <source>
        <dbReference type="Proteomes" id="UP001151760"/>
    </source>
</evidence>
<organism evidence="1 2">
    <name type="scientific">Tanacetum coccineum</name>
    <dbReference type="NCBI Taxonomy" id="301880"/>
    <lineage>
        <taxon>Eukaryota</taxon>
        <taxon>Viridiplantae</taxon>
        <taxon>Streptophyta</taxon>
        <taxon>Embryophyta</taxon>
        <taxon>Tracheophyta</taxon>
        <taxon>Spermatophyta</taxon>
        <taxon>Magnoliopsida</taxon>
        <taxon>eudicotyledons</taxon>
        <taxon>Gunneridae</taxon>
        <taxon>Pentapetalae</taxon>
        <taxon>asterids</taxon>
        <taxon>campanulids</taxon>
        <taxon>Asterales</taxon>
        <taxon>Asteraceae</taxon>
        <taxon>Asteroideae</taxon>
        <taxon>Anthemideae</taxon>
        <taxon>Anthemidinae</taxon>
        <taxon>Tanacetum</taxon>
    </lineage>
</organism>
<reference evidence="1" key="2">
    <citation type="submission" date="2022-01" db="EMBL/GenBank/DDBJ databases">
        <authorList>
            <person name="Yamashiro T."/>
            <person name="Shiraishi A."/>
            <person name="Satake H."/>
            <person name="Nakayama K."/>
        </authorList>
    </citation>
    <scope>NUCLEOTIDE SEQUENCE</scope>
</reference>
<comment type="caution">
    <text evidence="1">The sequence shown here is derived from an EMBL/GenBank/DDBJ whole genome shotgun (WGS) entry which is preliminary data.</text>
</comment>
<keyword evidence="2" id="KW-1185">Reference proteome</keyword>
<protein>
    <submittedName>
        <fullName evidence="1">Uncharacterized protein</fullName>
    </submittedName>
</protein>
<proteinExistence type="predicted"/>
<dbReference type="EMBL" id="BQNB010011397">
    <property type="protein sequence ID" value="GJS90051.1"/>
    <property type="molecule type" value="Genomic_DNA"/>
</dbReference>
<name>A0ABQ4ZJY4_9ASTR</name>
<gene>
    <name evidence="1" type="ORF">Tco_0772687</name>
</gene>
<evidence type="ECO:0000313" key="1">
    <source>
        <dbReference type="EMBL" id="GJS90051.1"/>
    </source>
</evidence>